<keyword evidence="2" id="KW-0732">Signal</keyword>
<reference evidence="3 4" key="1">
    <citation type="submission" date="2019-12" db="EMBL/GenBank/DDBJ databases">
        <title>Paraburkholderia acidiphila 7Q-K02 sp. nov and Paraburkholderia acidisoli DHF22 sp. nov., two strains isolated from forest soil.</title>
        <authorList>
            <person name="Gao Z."/>
            <person name="Qiu L."/>
        </authorList>
    </citation>
    <scope>NUCLEOTIDE SEQUENCE [LARGE SCALE GENOMIC DNA]</scope>
    <source>
        <strain evidence="3 4">7Q-K02</strain>
    </source>
</reference>
<feature type="chain" id="PRO_5031190871" evidence="2">
    <location>
        <begin position="21"/>
        <end position="97"/>
    </location>
</feature>
<dbReference type="RefSeq" id="WP_158762044.1">
    <property type="nucleotide sequence ID" value="NZ_CP046911.1"/>
</dbReference>
<dbReference type="EMBL" id="CP046911">
    <property type="protein sequence ID" value="QGZ58868.1"/>
    <property type="molecule type" value="Genomic_DNA"/>
</dbReference>
<keyword evidence="4" id="KW-1185">Reference proteome</keyword>
<evidence type="ECO:0000313" key="3">
    <source>
        <dbReference type="EMBL" id="QGZ58868.1"/>
    </source>
</evidence>
<protein>
    <submittedName>
        <fullName evidence="3">Uncharacterized protein</fullName>
    </submittedName>
</protein>
<feature type="compositionally biased region" description="Basic and acidic residues" evidence="1">
    <location>
        <begin position="55"/>
        <end position="65"/>
    </location>
</feature>
<organism evidence="3 4">
    <name type="scientific">Paraburkholderia acidiphila</name>
    <dbReference type="NCBI Taxonomy" id="2571747"/>
    <lineage>
        <taxon>Bacteria</taxon>
        <taxon>Pseudomonadati</taxon>
        <taxon>Pseudomonadota</taxon>
        <taxon>Betaproteobacteria</taxon>
        <taxon>Burkholderiales</taxon>
        <taxon>Burkholderiaceae</taxon>
        <taxon>Paraburkholderia</taxon>
    </lineage>
</organism>
<dbReference type="OrthoDB" id="9983271at2"/>
<evidence type="ECO:0000256" key="2">
    <source>
        <dbReference type="SAM" id="SignalP"/>
    </source>
</evidence>
<dbReference type="AlphaFoldDB" id="A0A7Z2JCG5"/>
<gene>
    <name evidence="3" type="ORF">FAZ97_28385</name>
</gene>
<feature type="compositionally biased region" description="Basic residues" evidence="1">
    <location>
        <begin position="67"/>
        <end position="89"/>
    </location>
</feature>
<dbReference type="KEGG" id="pacp:FAZ97_28385"/>
<evidence type="ECO:0000256" key="1">
    <source>
        <dbReference type="SAM" id="MobiDB-lite"/>
    </source>
</evidence>
<name>A0A7Z2JCG5_9BURK</name>
<accession>A0A7Z2JCG5</accession>
<sequence>MKKISYALLASLFVAGAASAQTPENGIVTTHDANVASQIEQHARDAQAQQPVVEQDARTVHDNAPHKGAHHYQHENHKSHKNHKKHPAKPAHDTAAE</sequence>
<feature type="region of interest" description="Disordered" evidence="1">
    <location>
        <begin position="40"/>
        <end position="97"/>
    </location>
</feature>
<proteinExistence type="predicted"/>
<dbReference type="Proteomes" id="UP000434209">
    <property type="component" value="Chromosome 3"/>
</dbReference>
<feature type="signal peptide" evidence="2">
    <location>
        <begin position="1"/>
        <end position="20"/>
    </location>
</feature>
<evidence type="ECO:0000313" key="4">
    <source>
        <dbReference type="Proteomes" id="UP000434209"/>
    </source>
</evidence>